<reference evidence="1 2" key="1">
    <citation type="journal article" date="2021" name="Front. Genet.">
        <title>Chromosome-Level Genome Assembly Reveals Significant Gene Expansion in the Toll and IMD Signaling Pathways of Dendrolimus kikuchii.</title>
        <authorList>
            <person name="Zhou J."/>
            <person name="Wu P."/>
            <person name="Xiong Z."/>
            <person name="Liu N."/>
            <person name="Zhao N."/>
            <person name="Ji M."/>
            <person name="Qiu Y."/>
            <person name="Yang B."/>
        </authorList>
    </citation>
    <scope>NUCLEOTIDE SEQUENCE [LARGE SCALE GENOMIC DNA]</scope>
    <source>
        <strain evidence="1">Ann1</strain>
    </source>
</reference>
<comment type="caution">
    <text evidence="1">The sequence shown here is derived from an EMBL/GenBank/DDBJ whole genome shotgun (WGS) entry which is preliminary data.</text>
</comment>
<organism evidence="1 2">
    <name type="scientific">Dendrolimus kikuchii</name>
    <dbReference type="NCBI Taxonomy" id="765133"/>
    <lineage>
        <taxon>Eukaryota</taxon>
        <taxon>Metazoa</taxon>
        <taxon>Ecdysozoa</taxon>
        <taxon>Arthropoda</taxon>
        <taxon>Hexapoda</taxon>
        <taxon>Insecta</taxon>
        <taxon>Pterygota</taxon>
        <taxon>Neoptera</taxon>
        <taxon>Endopterygota</taxon>
        <taxon>Lepidoptera</taxon>
        <taxon>Glossata</taxon>
        <taxon>Ditrysia</taxon>
        <taxon>Bombycoidea</taxon>
        <taxon>Lasiocampidae</taxon>
        <taxon>Dendrolimus</taxon>
    </lineage>
</organism>
<feature type="non-terminal residue" evidence="1">
    <location>
        <position position="1"/>
    </location>
</feature>
<evidence type="ECO:0000313" key="2">
    <source>
        <dbReference type="Proteomes" id="UP000824533"/>
    </source>
</evidence>
<evidence type="ECO:0000313" key="1">
    <source>
        <dbReference type="EMBL" id="KAJ0175891.1"/>
    </source>
</evidence>
<dbReference type="EMBL" id="CM034401">
    <property type="protein sequence ID" value="KAJ0175891.1"/>
    <property type="molecule type" value="Genomic_DNA"/>
</dbReference>
<gene>
    <name evidence="1" type="ORF">K1T71_009050</name>
</gene>
<name>A0ACC1CVZ2_9NEOP</name>
<dbReference type="Proteomes" id="UP000824533">
    <property type="component" value="Linkage Group LG15"/>
</dbReference>
<protein>
    <submittedName>
        <fullName evidence="1">Uncharacterized protein</fullName>
    </submittedName>
</protein>
<keyword evidence="2" id="KW-1185">Reference proteome</keyword>
<proteinExistence type="predicted"/>
<sequence>LNLQSLGPPITFIQIIQTQEINGLTTKLFRALSTSTNALLITFLFLQRILVFID</sequence>
<accession>A0ACC1CVZ2</accession>